<dbReference type="Proteomes" id="UP000634136">
    <property type="component" value="Unassembled WGS sequence"/>
</dbReference>
<sequence length="87" mass="9913">MKWYTYLNHLDNVASTEDSMNAGELINLIGRKIWRKNAITVTSPAKHPTSCAWLVGLCFHLFGNDVYASAPHIPIYIEEKKLLVLRL</sequence>
<gene>
    <name evidence="1" type="ORF">G2W53_000953</name>
</gene>
<accession>A0A834XIT0</accession>
<evidence type="ECO:0000313" key="1">
    <source>
        <dbReference type="EMBL" id="KAF7844048.1"/>
    </source>
</evidence>
<keyword evidence="2" id="KW-1185">Reference proteome</keyword>
<organism evidence="1 2">
    <name type="scientific">Senna tora</name>
    <dbReference type="NCBI Taxonomy" id="362788"/>
    <lineage>
        <taxon>Eukaryota</taxon>
        <taxon>Viridiplantae</taxon>
        <taxon>Streptophyta</taxon>
        <taxon>Embryophyta</taxon>
        <taxon>Tracheophyta</taxon>
        <taxon>Spermatophyta</taxon>
        <taxon>Magnoliopsida</taxon>
        <taxon>eudicotyledons</taxon>
        <taxon>Gunneridae</taxon>
        <taxon>Pentapetalae</taxon>
        <taxon>rosids</taxon>
        <taxon>fabids</taxon>
        <taxon>Fabales</taxon>
        <taxon>Fabaceae</taxon>
        <taxon>Caesalpinioideae</taxon>
        <taxon>Cassia clade</taxon>
        <taxon>Senna</taxon>
    </lineage>
</organism>
<evidence type="ECO:0000313" key="2">
    <source>
        <dbReference type="Proteomes" id="UP000634136"/>
    </source>
</evidence>
<comment type="caution">
    <text evidence="1">The sequence shown here is derived from an EMBL/GenBank/DDBJ whole genome shotgun (WGS) entry which is preliminary data.</text>
</comment>
<dbReference type="EMBL" id="JAAIUW010000001">
    <property type="protein sequence ID" value="KAF7844048.1"/>
    <property type="molecule type" value="Genomic_DNA"/>
</dbReference>
<dbReference type="AlphaFoldDB" id="A0A834XIT0"/>
<protein>
    <submittedName>
        <fullName evidence="1">LOB domain-containing protein 4</fullName>
    </submittedName>
</protein>
<name>A0A834XIT0_9FABA</name>
<reference evidence="1" key="1">
    <citation type="submission" date="2020-09" db="EMBL/GenBank/DDBJ databases">
        <title>Genome-Enabled Discovery of Anthraquinone Biosynthesis in Senna tora.</title>
        <authorList>
            <person name="Kang S.-H."/>
            <person name="Pandey R.P."/>
            <person name="Lee C.-M."/>
            <person name="Sim J.-S."/>
            <person name="Jeong J.-T."/>
            <person name="Choi B.-S."/>
            <person name="Jung M."/>
            <person name="Ginzburg D."/>
            <person name="Zhao K."/>
            <person name="Won S.Y."/>
            <person name="Oh T.-J."/>
            <person name="Yu Y."/>
            <person name="Kim N.-H."/>
            <person name="Lee O.R."/>
            <person name="Lee T.-H."/>
            <person name="Bashyal P."/>
            <person name="Kim T.-S."/>
            <person name="Lee W.-H."/>
            <person name="Kawkins C."/>
            <person name="Kim C.-K."/>
            <person name="Kim J.S."/>
            <person name="Ahn B.O."/>
            <person name="Rhee S.Y."/>
            <person name="Sohng J.K."/>
        </authorList>
    </citation>
    <scope>NUCLEOTIDE SEQUENCE</scope>
    <source>
        <tissue evidence="1">Leaf</tissue>
    </source>
</reference>
<proteinExistence type="predicted"/>